<dbReference type="SMART" id="SM00267">
    <property type="entry name" value="GGDEF"/>
    <property type="match status" value="1"/>
</dbReference>
<sequence length="547" mass="63135">MDKDMNEIPPLLALALDAIEDFVYVMRVHNEQFYYSYVNRSAAKFSGVRTEHMGKTFFECYAHEPEMAHYLHNKYMKALSAGQSTRFEDGNVLPNGNLSGESIISPLRGPDQRITHLICVTRDYTERSRYEEKLKFYAYYDELTHLFNRRFLYEYTLKKGTLFLLNIDNFKSINDMMGHESGDALLIQAAARIKQQFTDGEIICRLGSDEFLVVCQNSERSPYQTAQMMLRALSGPFILKDREVKITASIGIAPLTQDMNTQTALRHADIALHYAKGQGRSRYHIFDTSLRYEQIVRFHHELALNHCLERDELQLLYQPIYSTEKNRVVIVEALLRWYKDHQQLVSPAEFIPVAEETGLIIPIGDWVIRQVCRDLPLLQRKYGNRIRIAVNISRIQLDDPDFIYRLNQILAEEQVDASYIDLEITESVATSNAVEEQSSLLKLRDQGYTISLDDFGTGYSSLSMLTRLPIDKIKIDRSFVTQMNPPVLKALITMAEALNLQVVAEGIEDQEQWDRLVELGYKEFQGYWFSYPMPACNLPDLDHLSPA</sequence>
<dbReference type="Gene3D" id="3.30.70.270">
    <property type="match status" value="1"/>
</dbReference>
<dbReference type="Gene3D" id="3.30.450.20">
    <property type="entry name" value="PAS domain"/>
    <property type="match status" value="1"/>
</dbReference>
<evidence type="ECO:0000259" key="2">
    <source>
        <dbReference type="PROSITE" id="PS50887"/>
    </source>
</evidence>
<dbReference type="InterPro" id="IPR035919">
    <property type="entry name" value="EAL_sf"/>
</dbReference>
<dbReference type="PROSITE" id="PS50887">
    <property type="entry name" value="GGDEF"/>
    <property type="match status" value="1"/>
</dbReference>
<dbReference type="PROSITE" id="PS50883">
    <property type="entry name" value="EAL"/>
    <property type="match status" value="1"/>
</dbReference>
<evidence type="ECO:0000313" key="3">
    <source>
        <dbReference type="EMBL" id="MDR6242273.1"/>
    </source>
</evidence>
<dbReference type="Pfam" id="PF08448">
    <property type="entry name" value="PAS_4"/>
    <property type="match status" value="1"/>
</dbReference>
<dbReference type="InterPro" id="IPR052155">
    <property type="entry name" value="Biofilm_reg_signaling"/>
</dbReference>
<evidence type="ECO:0000259" key="1">
    <source>
        <dbReference type="PROSITE" id="PS50883"/>
    </source>
</evidence>
<dbReference type="Proteomes" id="UP001185028">
    <property type="component" value="Unassembled WGS sequence"/>
</dbReference>
<feature type="domain" description="GGDEF" evidence="2">
    <location>
        <begin position="158"/>
        <end position="288"/>
    </location>
</feature>
<dbReference type="RefSeq" id="WP_188774748.1">
    <property type="nucleotide sequence ID" value="NZ_BMMB01000003.1"/>
</dbReference>
<name>A0ABU1IVN3_9BACL</name>
<dbReference type="SUPFAM" id="SSF55073">
    <property type="entry name" value="Nucleotide cyclase"/>
    <property type="match status" value="1"/>
</dbReference>
<dbReference type="InterPro" id="IPR029787">
    <property type="entry name" value="Nucleotide_cyclase"/>
</dbReference>
<dbReference type="InterPro" id="IPR000160">
    <property type="entry name" value="GGDEF_dom"/>
</dbReference>
<dbReference type="CDD" id="cd01948">
    <property type="entry name" value="EAL"/>
    <property type="match status" value="1"/>
</dbReference>
<comment type="caution">
    <text evidence="3">The sequence shown here is derived from an EMBL/GenBank/DDBJ whole genome shotgun (WGS) entry which is preliminary data.</text>
</comment>
<accession>A0ABU1IVN3</accession>
<dbReference type="InterPro" id="IPR000014">
    <property type="entry name" value="PAS"/>
</dbReference>
<keyword evidence="4" id="KW-1185">Reference proteome</keyword>
<dbReference type="EMBL" id="JAVDQH010000001">
    <property type="protein sequence ID" value="MDR6242273.1"/>
    <property type="molecule type" value="Genomic_DNA"/>
</dbReference>
<dbReference type="Pfam" id="PF00563">
    <property type="entry name" value="EAL"/>
    <property type="match status" value="1"/>
</dbReference>
<dbReference type="InterPro" id="IPR035965">
    <property type="entry name" value="PAS-like_dom_sf"/>
</dbReference>
<reference evidence="3 4" key="1">
    <citation type="submission" date="2023-07" db="EMBL/GenBank/DDBJ databases">
        <title>Genomic Encyclopedia of Type Strains, Phase IV (KMG-IV): sequencing the most valuable type-strain genomes for metagenomic binning, comparative biology and taxonomic classification.</title>
        <authorList>
            <person name="Goeker M."/>
        </authorList>
    </citation>
    <scope>NUCLEOTIDE SEQUENCE [LARGE SCALE GENOMIC DNA]</scope>
    <source>
        <strain evidence="3 4">DSM 22170</strain>
    </source>
</reference>
<dbReference type="CDD" id="cd01949">
    <property type="entry name" value="GGDEF"/>
    <property type="match status" value="1"/>
</dbReference>
<dbReference type="SUPFAM" id="SSF55785">
    <property type="entry name" value="PYP-like sensor domain (PAS domain)"/>
    <property type="match status" value="1"/>
</dbReference>
<dbReference type="NCBIfam" id="TIGR00254">
    <property type="entry name" value="GGDEF"/>
    <property type="match status" value="1"/>
</dbReference>
<protein>
    <submittedName>
        <fullName evidence="3">Diguanylate cyclase (GGDEF)-like protein/PAS domain S-box-containing protein</fullName>
    </submittedName>
</protein>
<gene>
    <name evidence="3" type="ORF">JOC58_000157</name>
</gene>
<feature type="domain" description="EAL" evidence="1">
    <location>
        <begin position="297"/>
        <end position="546"/>
    </location>
</feature>
<dbReference type="InterPro" id="IPR013656">
    <property type="entry name" value="PAS_4"/>
</dbReference>
<dbReference type="PANTHER" id="PTHR44757">
    <property type="entry name" value="DIGUANYLATE CYCLASE DGCP"/>
    <property type="match status" value="1"/>
</dbReference>
<evidence type="ECO:0000313" key="4">
    <source>
        <dbReference type="Proteomes" id="UP001185028"/>
    </source>
</evidence>
<organism evidence="3 4">
    <name type="scientific">Paenibacillus hunanensis</name>
    <dbReference type="NCBI Taxonomy" id="539262"/>
    <lineage>
        <taxon>Bacteria</taxon>
        <taxon>Bacillati</taxon>
        <taxon>Bacillota</taxon>
        <taxon>Bacilli</taxon>
        <taxon>Bacillales</taxon>
        <taxon>Paenibacillaceae</taxon>
        <taxon>Paenibacillus</taxon>
    </lineage>
</organism>
<dbReference type="SUPFAM" id="SSF141868">
    <property type="entry name" value="EAL domain-like"/>
    <property type="match status" value="1"/>
</dbReference>
<dbReference type="PANTHER" id="PTHR44757:SF2">
    <property type="entry name" value="BIOFILM ARCHITECTURE MAINTENANCE PROTEIN MBAA"/>
    <property type="match status" value="1"/>
</dbReference>
<dbReference type="SMART" id="SM00052">
    <property type="entry name" value="EAL"/>
    <property type="match status" value="1"/>
</dbReference>
<dbReference type="InterPro" id="IPR043128">
    <property type="entry name" value="Rev_trsase/Diguanyl_cyclase"/>
</dbReference>
<dbReference type="Pfam" id="PF00990">
    <property type="entry name" value="GGDEF"/>
    <property type="match status" value="1"/>
</dbReference>
<dbReference type="NCBIfam" id="TIGR00229">
    <property type="entry name" value="sensory_box"/>
    <property type="match status" value="1"/>
</dbReference>
<proteinExistence type="predicted"/>
<dbReference type="Gene3D" id="3.20.20.450">
    <property type="entry name" value="EAL domain"/>
    <property type="match status" value="1"/>
</dbReference>
<dbReference type="InterPro" id="IPR001633">
    <property type="entry name" value="EAL_dom"/>
</dbReference>